<reference evidence="9 10" key="1">
    <citation type="submission" date="2021-08" db="EMBL/GenBank/DDBJ databases">
        <title>Draft Genome Sequence of Phanerochaete sordida strain YK-624.</title>
        <authorList>
            <person name="Mori T."/>
            <person name="Dohra H."/>
            <person name="Suzuki T."/>
            <person name="Kawagishi H."/>
            <person name="Hirai H."/>
        </authorList>
    </citation>
    <scope>NUCLEOTIDE SEQUENCE [LARGE SCALE GENOMIC DNA]</scope>
    <source>
        <strain evidence="9 10">YK-624</strain>
    </source>
</reference>
<keyword evidence="7" id="KW-0503">Monooxygenase</keyword>
<dbReference type="GO" id="GO:0016705">
    <property type="term" value="F:oxidoreductase activity, acting on paired donors, with incorporation or reduction of molecular oxygen"/>
    <property type="evidence" value="ECO:0007669"/>
    <property type="project" value="InterPro"/>
</dbReference>
<dbReference type="AlphaFoldDB" id="A0A9P3GBH0"/>
<dbReference type="GO" id="GO:0020037">
    <property type="term" value="F:heme binding"/>
    <property type="evidence" value="ECO:0007669"/>
    <property type="project" value="InterPro"/>
</dbReference>
<sequence length="503" mass="56974">MQYESSALLYVALLVGGILFLSRWAKERKLNAITPAIGPWMPILSCWGALKFLFRAQAILEEGYVEYGGRPYRIAMLYEWHYIVSSPEAIDELQRAPEDVLSFMAVAEENLQLAETLGSAVTTNTYHIPVLRTTLTRNLRKLHEDIYDEICNSIAHCIPATDDWTPVVALDALLQIVARTSGRIILGLPFCRNTELLDIMINFTTDVVTSGLVFSFTPSPLKPLVKPFITKVDKMIDRALAMLRPTIEQRQNMMEKQKHGEEWADKPNDILQWLMDAAEGEEREPRALTVRFLLVCFASIHTTSMTLTQALYRLAANPEYIAPLREEVESVLDQDGLSKATMEKLRKVDSFFKETQRIDGLGCLLLTRKALRDYTLADGTRVPAGCYVSTTPSATHRARACYDAPHAFDPWRFARMREEPAQSGRHQIVTPSAEHLAFGLGHHSCPGRYFAAVELKTIMAHLVMKYDFRLENLKLGEIPPPMHISNIVVPNRTAKVLFRKRKD</sequence>
<dbReference type="GO" id="GO:0004497">
    <property type="term" value="F:monooxygenase activity"/>
    <property type="evidence" value="ECO:0007669"/>
    <property type="project" value="UniProtKB-KW"/>
</dbReference>
<keyword evidence="6 7" id="KW-0349">Heme</keyword>
<dbReference type="Proteomes" id="UP000703269">
    <property type="component" value="Unassembled WGS sequence"/>
</dbReference>
<dbReference type="Pfam" id="PF00067">
    <property type="entry name" value="p450"/>
    <property type="match status" value="1"/>
</dbReference>
<dbReference type="Gene3D" id="1.10.630.10">
    <property type="entry name" value="Cytochrome P450"/>
    <property type="match status" value="1"/>
</dbReference>
<keyword evidence="8" id="KW-0472">Membrane</keyword>
<protein>
    <submittedName>
        <fullName evidence="9">Cytochrome P450</fullName>
    </submittedName>
</protein>
<keyword evidence="10" id="KW-1185">Reference proteome</keyword>
<feature type="binding site" description="axial binding residue" evidence="6">
    <location>
        <position position="445"/>
    </location>
    <ligand>
        <name>heme</name>
        <dbReference type="ChEBI" id="CHEBI:30413"/>
    </ligand>
    <ligandPart>
        <name>Fe</name>
        <dbReference type="ChEBI" id="CHEBI:18248"/>
    </ligandPart>
</feature>
<comment type="caution">
    <text evidence="9">The sequence shown here is derived from an EMBL/GenBank/DDBJ whole genome shotgun (WGS) entry which is preliminary data.</text>
</comment>
<evidence type="ECO:0000256" key="1">
    <source>
        <dbReference type="ARBA" id="ARBA00001971"/>
    </source>
</evidence>
<dbReference type="PRINTS" id="PR00385">
    <property type="entry name" value="P450"/>
</dbReference>
<accession>A0A9P3GBH0</accession>
<proteinExistence type="inferred from homology"/>
<feature type="transmembrane region" description="Helical" evidence="8">
    <location>
        <begin position="7"/>
        <end position="25"/>
    </location>
</feature>
<dbReference type="InterPro" id="IPR001128">
    <property type="entry name" value="Cyt_P450"/>
</dbReference>
<dbReference type="GO" id="GO:0005506">
    <property type="term" value="F:iron ion binding"/>
    <property type="evidence" value="ECO:0007669"/>
    <property type="project" value="InterPro"/>
</dbReference>
<keyword evidence="3 6" id="KW-0479">Metal-binding</keyword>
<evidence type="ECO:0000256" key="3">
    <source>
        <dbReference type="ARBA" id="ARBA00022723"/>
    </source>
</evidence>
<keyword evidence="5 6" id="KW-0408">Iron</keyword>
<comment type="cofactor">
    <cofactor evidence="1 6">
        <name>heme</name>
        <dbReference type="ChEBI" id="CHEBI:30413"/>
    </cofactor>
</comment>
<dbReference type="PANTHER" id="PTHR46206">
    <property type="entry name" value="CYTOCHROME P450"/>
    <property type="match status" value="1"/>
</dbReference>
<comment type="similarity">
    <text evidence="2 7">Belongs to the cytochrome P450 family.</text>
</comment>
<evidence type="ECO:0000313" key="10">
    <source>
        <dbReference type="Proteomes" id="UP000703269"/>
    </source>
</evidence>
<evidence type="ECO:0000256" key="4">
    <source>
        <dbReference type="ARBA" id="ARBA00023002"/>
    </source>
</evidence>
<evidence type="ECO:0000313" key="9">
    <source>
        <dbReference type="EMBL" id="GJE92707.1"/>
    </source>
</evidence>
<keyword evidence="8" id="KW-0812">Transmembrane</keyword>
<evidence type="ECO:0000256" key="7">
    <source>
        <dbReference type="RuleBase" id="RU000461"/>
    </source>
</evidence>
<evidence type="ECO:0000256" key="5">
    <source>
        <dbReference type="ARBA" id="ARBA00023004"/>
    </source>
</evidence>
<keyword evidence="8" id="KW-1133">Transmembrane helix</keyword>
<evidence type="ECO:0000256" key="8">
    <source>
        <dbReference type="SAM" id="Phobius"/>
    </source>
</evidence>
<dbReference type="EMBL" id="BPQB01000028">
    <property type="protein sequence ID" value="GJE92707.1"/>
    <property type="molecule type" value="Genomic_DNA"/>
</dbReference>
<keyword evidence="4 7" id="KW-0560">Oxidoreductase</keyword>
<dbReference type="CDD" id="cd11041">
    <property type="entry name" value="CYP503A1-like"/>
    <property type="match status" value="1"/>
</dbReference>
<dbReference type="SUPFAM" id="SSF48264">
    <property type="entry name" value="Cytochrome P450"/>
    <property type="match status" value="1"/>
</dbReference>
<dbReference type="PROSITE" id="PS00086">
    <property type="entry name" value="CYTOCHROME_P450"/>
    <property type="match status" value="1"/>
</dbReference>
<dbReference type="OrthoDB" id="1844152at2759"/>
<gene>
    <name evidence="9" type="ORF">PsYK624_088630</name>
</gene>
<dbReference type="InterPro" id="IPR017972">
    <property type="entry name" value="Cyt_P450_CS"/>
</dbReference>
<evidence type="ECO:0000256" key="6">
    <source>
        <dbReference type="PIRSR" id="PIRSR602403-1"/>
    </source>
</evidence>
<dbReference type="InterPro" id="IPR036396">
    <property type="entry name" value="Cyt_P450_sf"/>
</dbReference>
<organism evidence="9 10">
    <name type="scientific">Phanerochaete sordida</name>
    <dbReference type="NCBI Taxonomy" id="48140"/>
    <lineage>
        <taxon>Eukaryota</taxon>
        <taxon>Fungi</taxon>
        <taxon>Dikarya</taxon>
        <taxon>Basidiomycota</taxon>
        <taxon>Agaricomycotina</taxon>
        <taxon>Agaricomycetes</taxon>
        <taxon>Polyporales</taxon>
        <taxon>Phanerochaetaceae</taxon>
        <taxon>Phanerochaete</taxon>
    </lineage>
</organism>
<dbReference type="PRINTS" id="PR00465">
    <property type="entry name" value="EP450IV"/>
</dbReference>
<evidence type="ECO:0000256" key="2">
    <source>
        <dbReference type="ARBA" id="ARBA00010617"/>
    </source>
</evidence>
<name>A0A9P3GBH0_9APHY</name>
<dbReference type="InterPro" id="IPR002403">
    <property type="entry name" value="Cyt_P450_E_grp-IV"/>
</dbReference>